<evidence type="ECO:0000256" key="1">
    <source>
        <dbReference type="SAM" id="MobiDB-lite"/>
    </source>
</evidence>
<sequence>MPLDNTKSNAGGGKRVVAPSRPDIATLIENDPGGSSKEDIYRQCLLQDVEQCNWRMRRAMKGN</sequence>
<evidence type="ECO:0000313" key="3">
    <source>
        <dbReference type="Proteomes" id="UP000777935"/>
    </source>
</evidence>
<dbReference type="RefSeq" id="WP_174139471.1">
    <property type="nucleotide sequence ID" value="NZ_JABUFE010000011.1"/>
</dbReference>
<proteinExistence type="predicted"/>
<accession>A0ABX2IYF0</accession>
<comment type="caution">
    <text evidence="2">The sequence shown here is derived from an EMBL/GenBank/DDBJ whole genome shotgun (WGS) entry which is preliminary data.</text>
</comment>
<organism evidence="2 3">
    <name type="scientific">Parasulfitobacter algicola</name>
    <dbReference type="NCBI Taxonomy" id="2614809"/>
    <lineage>
        <taxon>Bacteria</taxon>
        <taxon>Pseudomonadati</taxon>
        <taxon>Pseudomonadota</taxon>
        <taxon>Alphaproteobacteria</taxon>
        <taxon>Rhodobacterales</taxon>
        <taxon>Roseobacteraceae</taxon>
        <taxon>Parasulfitobacter</taxon>
    </lineage>
</organism>
<reference evidence="2 3" key="1">
    <citation type="submission" date="2020-06" db="EMBL/GenBank/DDBJ databases">
        <title>Sulfitobacter algicola sp. nov., isolated from green algae.</title>
        <authorList>
            <person name="Wang C."/>
        </authorList>
    </citation>
    <scope>NUCLEOTIDE SEQUENCE [LARGE SCALE GENOMIC DNA]</scope>
    <source>
        <strain evidence="2 3">1151</strain>
    </source>
</reference>
<name>A0ABX2IYF0_9RHOB</name>
<dbReference type="Proteomes" id="UP000777935">
    <property type="component" value="Unassembled WGS sequence"/>
</dbReference>
<dbReference type="EMBL" id="JABUFE010000011">
    <property type="protein sequence ID" value="NSX56320.1"/>
    <property type="molecule type" value="Genomic_DNA"/>
</dbReference>
<keyword evidence="3" id="KW-1185">Reference proteome</keyword>
<gene>
    <name evidence="2" type="ORF">HRQ87_16110</name>
</gene>
<feature type="region of interest" description="Disordered" evidence="1">
    <location>
        <begin position="1"/>
        <end position="33"/>
    </location>
</feature>
<evidence type="ECO:0000313" key="2">
    <source>
        <dbReference type="EMBL" id="NSX56320.1"/>
    </source>
</evidence>
<protein>
    <submittedName>
        <fullName evidence="2">Uncharacterized protein</fullName>
    </submittedName>
</protein>